<feature type="transmembrane region" description="Helical" evidence="1">
    <location>
        <begin position="34"/>
        <end position="51"/>
    </location>
</feature>
<dbReference type="EMBL" id="CP144373">
    <property type="protein sequence ID" value="XCH46569.1"/>
    <property type="molecule type" value="Genomic_DNA"/>
</dbReference>
<protein>
    <submittedName>
        <fullName evidence="3">YdcF family protein</fullName>
    </submittedName>
</protein>
<dbReference type="PANTHER" id="PTHR30336:SF4">
    <property type="entry name" value="ENVELOPE BIOGENESIS FACTOR ELYC"/>
    <property type="match status" value="1"/>
</dbReference>
<dbReference type="InterPro" id="IPR014729">
    <property type="entry name" value="Rossmann-like_a/b/a_fold"/>
</dbReference>
<name>A0AAU8GVY1_9BACT</name>
<keyword evidence="1" id="KW-0812">Transmembrane</keyword>
<dbReference type="InterPro" id="IPR051599">
    <property type="entry name" value="Cell_Envelope_Assoc"/>
</dbReference>
<reference evidence="3" key="1">
    <citation type="submission" date="2024-01" db="EMBL/GenBank/DDBJ databases">
        <title>The first autotrophic representatives of the genus Thermodesulfovibrio.</title>
        <authorList>
            <person name="Maltseva A.I."/>
            <person name="Elcheninov A.G."/>
            <person name="Kublanov I.V."/>
            <person name="Lebedinsky A.V."/>
            <person name="Frolov E.N."/>
        </authorList>
    </citation>
    <scope>NUCLEOTIDE SEQUENCE</scope>
    <source>
        <strain evidence="3">3907-1M</strain>
    </source>
</reference>
<dbReference type="InterPro" id="IPR003848">
    <property type="entry name" value="DUF218"/>
</dbReference>
<proteinExistence type="predicted"/>
<dbReference type="RefSeq" id="WP_353684097.1">
    <property type="nucleotide sequence ID" value="NZ_CP144373.1"/>
</dbReference>
<gene>
    <name evidence="3" type="ORF">V4D30_09505</name>
</gene>
<sequence>MFFLKKFLTSMILPPGILILIFLFMAVLEKKKKFIRFLAILSALFVYLISIEPVKDLLLYPLEKNYTVTEKLNADAIVILGGGIYSLNSFTEDTSNRLLAGYRVYKKTRLPIIVSGSALEGKTPDSTAMAEMLKELGVESDKIIEESKSKDTAQNARYVSEICKEKNFKRVILITSAYHMERAVKLFKKTGLVILPYPADFKRSNHYNIYSFLPKFGNFSLSSKAIREYIALLVI</sequence>
<evidence type="ECO:0000256" key="1">
    <source>
        <dbReference type="SAM" id="Phobius"/>
    </source>
</evidence>
<dbReference type="Gene3D" id="3.40.50.620">
    <property type="entry name" value="HUPs"/>
    <property type="match status" value="1"/>
</dbReference>
<dbReference type="Pfam" id="PF02698">
    <property type="entry name" value="DUF218"/>
    <property type="match status" value="1"/>
</dbReference>
<feature type="transmembrane region" description="Helical" evidence="1">
    <location>
        <begin position="7"/>
        <end position="28"/>
    </location>
</feature>
<keyword evidence="1" id="KW-0472">Membrane</keyword>
<feature type="domain" description="DUF218" evidence="2">
    <location>
        <begin position="75"/>
        <end position="231"/>
    </location>
</feature>
<keyword evidence="1" id="KW-1133">Transmembrane helix</keyword>
<dbReference type="GO" id="GO:0000270">
    <property type="term" value="P:peptidoglycan metabolic process"/>
    <property type="evidence" value="ECO:0007669"/>
    <property type="project" value="TreeGrafter"/>
</dbReference>
<dbReference type="GO" id="GO:0043164">
    <property type="term" value="P:Gram-negative-bacterium-type cell wall biogenesis"/>
    <property type="evidence" value="ECO:0007669"/>
    <property type="project" value="TreeGrafter"/>
</dbReference>
<organism evidence="3">
    <name type="scientific">Thermodesulfovibrio autotrophicus</name>
    <dbReference type="NCBI Taxonomy" id="3118333"/>
    <lineage>
        <taxon>Bacteria</taxon>
        <taxon>Pseudomonadati</taxon>
        <taxon>Nitrospirota</taxon>
        <taxon>Thermodesulfovibrionia</taxon>
        <taxon>Thermodesulfovibrionales</taxon>
        <taxon>Thermodesulfovibrionaceae</taxon>
        <taxon>Thermodesulfovibrio</taxon>
    </lineage>
</organism>
<dbReference type="GO" id="GO:0005886">
    <property type="term" value="C:plasma membrane"/>
    <property type="evidence" value="ECO:0007669"/>
    <property type="project" value="TreeGrafter"/>
</dbReference>
<dbReference type="PANTHER" id="PTHR30336">
    <property type="entry name" value="INNER MEMBRANE PROTEIN, PROBABLE PERMEASE"/>
    <property type="match status" value="1"/>
</dbReference>
<accession>A0AAU8GVY1</accession>
<evidence type="ECO:0000313" key="3">
    <source>
        <dbReference type="EMBL" id="XCH46569.1"/>
    </source>
</evidence>
<evidence type="ECO:0000259" key="2">
    <source>
        <dbReference type="Pfam" id="PF02698"/>
    </source>
</evidence>
<dbReference type="CDD" id="cd06259">
    <property type="entry name" value="YdcF-like"/>
    <property type="match status" value="1"/>
</dbReference>
<dbReference type="KEGG" id="taut:V4D30_09505"/>
<dbReference type="AlphaFoldDB" id="A0AAU8GVY1"/>